<proteinExistence type="inferred from homology"/>
<dbReference type="InterPro" id="IPR006354">
    <property type="entry name" value="HAD-SF_hydro_IIA_hyp1"/>
</dbReference>
<evidence type="ECO:0000256" key="4">
    <source>
        <dbReference type="ARBA" id="ARBA00022801"/>
    </source>
</evidence>
<dbReference type="Pfam" id="PF13242">
    <property type="entry name" value="Hydrolase_like"/>
    <property type="match status" value="1"/>
</dbReference>
<reference evidence="7 8" key="1">
    <citation type="submission" date="2023-02" db="EMBL/GenBank/DDBJ databases">
        <title>Oceanobacillus kimchii IFOP_LL358 isolated form Alexandrium catenella lab strain.</title>
        <authorList>
            <person name="Gajardo G."/>
            <person name="Ueki S."/>
            <person name="Maruyama F."/>
        </authorList>
    </citation>
    <scope>NUCLEOTIDE SEQUENCE [LARGE SCALE GENOMIC DNA]</scope>
    <source>
        <strain evidence="7 8">IFOP_LL358</strain>
    </source>
</reference>
<gene>
    <name evidence="7" type="ORF">MACH08_28090</name>
</gene>
<evidence type="ECO:0000256" key="2">
    <source>
        <dbReference type="ARBA" id="ARBA00006696"/>
    </source>
</evidence>
<comment type="cofactor">
    <cofactor evidence="1 6">
        <name>Mg(2+)</name>
        <dbReference type="ChEBI" id="CHEBI:18420"/>
    </cofactor>
</comment>
<comment type="caution">
    <text evidence="7">The sequence shown here is derived from an EMBL/GenBank/DDBJ whole genome shotgun (WGS) entry which is preliminary data.</text>
</comment>
<evidence type="ECO:0000256" key="6">
    <source>
        <dbReference type="PIRNR" id="PIRNR000915"/>
    </source>
</evidence>
<dbReference type="NCBIfam" id="TIGR01457">
    <property type="entry name" value="HAD-SF-IIA-hyp2"/>
    <property type="match status" value="1"/>
</dbReference>
<dbReference type="InterPro" id="IPR023214">
    <property type="entry name" value="HAD_sf"/>
</dbReference>
<keyword evidence="5 6" id="KW-0460">Magnesium</keyword>
<evidence type="ECO:0000313" key="8">
    <source>
        <dbReference type="Proteomes" id="UP001275436"/>
    </source>
</evidence>
<dbReference type="PANTHER" id="PTHR19288">
    <property type="entry name" value="4-NITROPHENYLPHOSPHATASE-RELATED"/>
    <property type="match status" value="1"/>
</dbReference>
<evidence type="ECO:0000256" key="1">
    <source>
        <dbReference type="ARBA" id="ARBA00001946"/>
    </source>
</evidence>
<evidence type="ECO:0000256" key="3">
    <source>
        <dbReference type="ARBA" id="ARBA00022723"/>
    </source>
</evidence>
<comment type="function">
    <text evidence="6">Catalyzes the dephosphorylation of 2-6 carbon acid sugars in vitro.</text>
</comment>
<dbReference type="InterPro" id="IPR006357">
    <property type="entry name" value="HAD-SF_hydro_IIA"/>
</dbReference>
<keyword evidence="8" id="KW-1185">Reference proteome</keyword>
<dbReference type="PIRSF" id="PIRSF000915">
    <property type="entry name" value="PGP-type_phosphatase"/>
    <property type="match status" value="1"/>
</dbReference>
<dbReference type="EMBL" id="BSKO01000001">
    <property type="protein sequence ID" value="GLO67025.1"/>
    <property type="molecule type" value="Genomic_DNA"/>
</dbReference>
<dbReference type="SFLD" id="SFLDS00003">
    <property type="entry name" value="Haloacid_Dehalogenase"/>
    <property type="match status" value="1"/>
</dbReference>
<dbReference type="NCBIfam" id="TIGR01460">
    <property type="entry name" value="HAD-SF-IIA"/>
    <property type="match status" value="1"/>
</dbReference>
<organism evidence="7 8">
    <name type="scientific">Oceanobacillus kimchii</name>
    <dbReference type="NCBI Taxonomy" id="746691"/>
    <lineage>
        <taxon>Bacteria</taxon>
        <taxon>Bacillati</taxon>
        <taxon>Bacillota</taxon>
        <taxon>Bacilli</taxon>
        <taxon>Bacillales</taxon>
        <taxon>Bacillaceae</taxon>
        <taxon>Oceanobacillus</taxon>
    </lineage>
</organism>
<dbReference type="InterPro" id="IPR036412">
    <property type="entry name" value="HAD-like_sf"/>
</dbReference>
<dbReference type="RefSeq" id="WP_069685683.1">
    <property type="nucleotide sequence ID" value="NZ_BSKO01000001.1"/>
</dbReference>
<evidence type="ECO:0000313" key="7">
    <source>
        <dbReference type="EMBL" id="GLO67025.1"/>
    </source>
</evidence>
<dbReference type="PANTHER" id="PTHR19288:SF46">
    <property type="entry name" value="HALOACID DEHALOGENASE-LIKE HYDROLASE DOMAIN-CONTAINING PROTEIN 2"/>
    <property type="match status" value="1"/>
</dbReference>
<keyword evidence="4" id="KW-0378">Hydrolase</keyword>
<dbReference type="SFLD" id="SFLDG01139">
    <property type="entry name" value="C2.A:_Pyridoxal_Phosphate_Phos"/>
    <property type="match status" value="1"/>
</dbReference>
<dbReference type="Gene3D" id="3.40.50.1000">
    <property type="entry name" value="HAD superfamily/HAD-like"/>
    <property type="match status" value="2"/>
</dbReference>
<keyword evidence="3 6" id="KW-0479">Metal-binding</keyword>
<dbReference type="EC" id="3.1.3.-" evidence="6"/>
<comment type="similarity">
    <text evidence="2 6">Belongs to the HAD-like hydrolase superfamily. NagD family.</text>
</comment>
<name>A0ABQ5TKN0_9BACI</name>
<sequence>MQKYLGYLIDLDGTMYRGNEEIDGAKEFIEKLYQENIPYVFVTNNSTKTAEDVAKYLQDMQIRASASQIITSSKAIAGYIQSKHSGRKVTCYCIGEEGLKRALNEIGVELTNDINSDYVIVGLDRSITYKKLEGACLAIRNGATFLSTNRDHAIPTEKGMGPGNGAITALISTSTEVEPLFVGKPDSIIMQQALKSIGMSSEQVIMIGDNYHTDIQAGIRANMDTLHVETGVTTKEQLLTFNDQPTYTVKTLKEWIPYI</sequence>
<accession>A0ABQ5TKN0</accession>
<dbReference type="CDD" id="cd07530">
    <property type="entry name" value="HAD_Pase_UmpH-like"/>
    <property type="match status" value="1"/>
</dbReference>
<dbReference type="SUPFAM" id="SSF56784">
    <property type="entry name" value="HAD-like"/>
    <property type="match status" value="1"/>
</dbReference>
<protein>
    <recommendedName>
        <fullName evidence="6">Acid sugar phosphatase</fullName>
        <ecNumber evidence="6">3.1.3.-</ecNumber>
    </recommendedName>
</protein>
<dbReference type="Pfam" id="PF13344">
    <property type="entry name" value="Hydrolase_6"/>
    <property type="match status" value="1"/>
</dbReference>
<dbReference type="Proteomes" id="UP001275436">
    <property type="component" value="Unassembled WGS sequence"/>
</dbReference>
<evidence type="ECO:0000256" key="5">
    <source>
        <dbReference type="ARBA" id="ARBA00022842"/>
    </source>
</evidence>